<evidence type="ECO:0000256" key="3">
    <source>
        <dbReference type="ARBA" id="ARBA00022833"/>
    </source>
</evidence>
<organism evidence="6 7">
    <name type="scientific">Lentinula guzmanii</name>
    <dbReference type="NCBI Taxonomy" id="2804957"/>
    <lineage>
        <taxon>Eukaryota</taxon>
        <taxon>Fungi</taxon>
        <taxon>Dikarya</taxon>
        <taxon>Basidiomycota</taxon>
        <taxon>Agaricomycotina</taxon>
        <taxon>Agaricomycetes</taxon>
        <taxon>Agaricomycetidae</taxon>
        <taxon>Agaricales</taxon>
        <taxon>Marasmiineae</taxon>
        <taxon>Omphalotaceae</taxon>
        <taxon>Lentinula</taxon>
    </lineage>
</organism>
<dbReference type="Proteomes" id="UP001176059">
    <property type="component" value="Unassembled WGS sequence"/>
</dbReference>
<keyword evidence="3" id="KW-0862">Zinc</keyword>
<evidence type="ECO:0000256" key="2">
    <source>
        <dbReference type="ARBA" id="ARBA00022771"/>
    </source>
</evidence>
<dbReference type="SUPFAM" id="SSF144232">
    <property type="entry name" value="HIT/MYND zinc finger-like"/>
    <property type="match status" value="1"/>
</dbReference>
<keyword evidence="7" id="KW-1185">Reference proteome</keyword>
<keyword evidence="2 4" id="KW-0863">Zinc-finger</keyword>
<dbReference type="GO" id="GO:0008270">
    <property type="term" value="F:zinc ion binding"/>
    <property type="evidence" value="ECO:0007669"/>
    <property type="project" value="UniProtKB-KW"/>
</dbReference>
<accession>A0AA38JNC3</accession>
<feature type="domain" description="MYND-type" evidence="5">
    <location>
        <begin position="298"/>
        <end position="340"/>
    </location>
</feature>
<gene>
    <name evidence="6" type="ORF">DFJ43DRAFT_1059447</name>
</gene>
<proteinExistence type="predicted"/>
<name>A0AA38JNC3_9AGAR</name>
<dbReference type="PROSITE" id="PS50865">
    <property type="entry name" value="ZF_MYND_2"/>
    <property type="match status" value="1"/>
</dbReference>
<evidence type="ECO:0000313" key="7">
    <source>
        <dbReference type="Proteomes" id="UP001176059"/>
    </source>
</evidence>
<dbReference type="Pfam" id="PF01753">
    <property type="entry name" value="zf-MYND"/>
    <property type="match status" value="1"/>
</dbReference>
<evidence type="ECO:0000256" key="1">
    <source>
        <dbReference type="ARBA" id="ARBA00022723"/>
    </source>
</evidence>
<reference evidence="6" key="2">
    <citation type="journal article" date="2023" name="Proc. Natl. Acad. Sci. U.S.A.">
        <title>A global phylogenomic analysis of the shiitake genus Lentinula.</title>
        <authorList>
            <person name="Sierra-Patev S."/>
            <person name="Min B."/>
            <person name="Naranjo-Ortiz M."/>
            <person name="Looney B."/>
            <person name="Konkel Z."/>
            <person name="Slot J.C."/>
            <person name="Sakamoto Y."/>
            <person name="Steenwyk J.L."/>
            <person name="Rokas A."/>
            <person name="Carro J."/>
            <person name="Camarero S."/>
            <person name="Ferreira P."/>
            <person name="Molpeceres G."/>
            <person name="Ruiz-Duenas F.J."/>
            <person name="Serrano A."/>
            <person name="Henrissat B."/>
            <person name="Drula E."/>
            <person name="Hughes K.W."/>
            <person name="Mata J.L."/>
            <person name="Ishikawa N.K."/>
            <person name="Vargas-Isla R."/>
            <person name="Ushijima S."/>
            <person name="Smith C.A."/>
            <person name="Donoghue J."/>
            <person name="Ahrendt S."/>
            <person name="Andreopoulos W."/>
            <person name="He G."/>
            <person name="LaButti K."/>
            <person name="Lipzen A."/>
            <person name="Ng V."/>
            <person name="Riley R."/>
            <person name="Sandor L."/>
            <person name="Barry K."/>
            <person name="Martinez A.T."/>
            <person name="Xiao Y."/>
            <person name="Gibbons J.G."/>
            <person name="Terashima K."/>
            <person name="Grigoriev I.V."/>
            <person name="Hibbett D."/>
        </authorList>
    </citation>
    <scope>NUCLEOTIDE SEQUENCE</scope>
    <source>
        <strain evidence="6">ET3784</strain>
    </source>
</reference>
<reference evidence="6" key="1">
    <citation type="submission" date="2022-08" db="EMBL/GenBank/DDBJ databases">
        <authorList>
            <consortium name="DOE Joint Genome Institute"/>
            <person name="Min B."/>
            <person name="Sierra-Patev S."/>
            <person name="Naranjo-Ortiz M."/>
            <person name="Looney B."/>
            <person name="Konkel Z."/>
            <person name="Slot J.C."/>
            <person name="Sakamoto Y."/>
            <person name="Steenwyk J.L."/>
            <person name="Rokas A."/>
            <person name="Carro J."/>
            <person name="Camarero S."/>
            <person name="Ferreira P."/>
            <person name="Molpeceres G."/>
            <person name="Ruiz-duenas F.J."/>
            <person name="Serrano A."/>
            <person name="Henrissat B."/>
            <person name="Drula E."/>
            <person name="Hughes K.W."/>
            <person name="Mata J.L."/>
            <person name="Ishikawa N.K."/>
            <person name="Vargas-Isla R."/>
            <person name="Ushijima S."/>
            <person name="Smith C.A."/>
            <person name="Ahrendt S."/>
            <person name="Andreopoulos W."/>
            <person name="He G."/>
            <person name="LaButti K."/>
            <person name="Lipzen A."/>
            <person name="Ng V."/>
            <person name="Riley R."/>
            <person name="Sandor L."/>
            <person name="Barry K."/>
            <person name="Martinez A.T."/>
            <person name="Xiao Y."/>
            <person name="Gibbons J.G."/>
            <person name="Terashima K."/>
            <person name="Hibbett D.S."/>
            <person name="Grigoriev I.V."/>
        </authorList>
    </citation>
    <scope>NUCLEOTIDE SEQUENCE</scope>
    <source>
        <strain evidence="6">ET3784</strain>
    </source>
</reference>
<dbReference type="AlphaFoldDB" id="A0AA38JNC3"/>
<comment type="caution">
    <text evidence="6">The sequence shown here is derived from an EMBL/GenBank/DDBJ whole genome shotgun (WGS) entry which is preliminary data.</text>
</comment>
<dbReference type="InterPro" id="IPR002893">
    <property type="entry name" value="Znf_MYND"/>
</dbReference>
<evidence type="ECO:0000259" key="5">
    <source>
        <dbReference type="PROSITE" id="PS50865"/>
    </source>
</evidence>
<protein>
    <recommendedName>
        <fullName evidence="5">MYND-type domain-containing protein</fullName>
    </recommendedName>
</protein>
<evidence type="ECO:0000256" key="4">
    <source>
        <dbReference type="PROSITE-ProRule" id="PRU00134"/>
    </source>
</evidence>
<sequence>MLDTHQEREILDLYEIALLLNYERTSSEPRFRYTKLREVASHELDFQTLLINTPIWTAHKGPKDGFVFQRMEPAVIADSGSREVPDLPSNMLPQIVYPFARDITQLAPDRLETIYWQARGHDSCFKSVAILQHFFDLYTTDPFIRIRLADGKEYFSSPSTRSIIEYELLTVQRLTIAVVLPENKAYATGSADQPRFKHAVVVFESHSYNGGVQTVLDLASMQFGDTGRGPGHSGKGTLALESLDDYHNRLSSIAAGFRTTKISYHITPDPNEVNEAWMKKVAERAKERWENRDDHHWCGHCARPLANGPELKRCSACRDAYYCHREHQIKAWFSHHKRWCGKP</sequence>
<dbReference type="Gene3D" id="6.10.140.2220">
    <property type="match status" value="1"/>
</dbReference>
<keyword evidence="1" id="KW-0479">Metal-binding</keyword>
<evidence type="ECO:0000313" key="6">
    <source>
        <dbReference type="EMBL" id="KAJ3735357.1"/>
    </source>
</evidence>
<dbReference type="EMBL" id="JANVFO010000010">
    <property type="protein sequence ID" value="KAJ3735357.1"/>
    <property type="molecule type" value="Genomic_DNA"/>
</dbReference>